<dbReference type="Proteomes" id="UP000594468">
    <property type="component" value="Chromosome"/>
</dbReference>
<dbReference type="CDD" id="cd07432">
    <property type="entry name" value="PHP_HisPPase"/>
    <property type="match status" value="1"/>
</dbReference>
<dbReference type="GO" id="GO:0004534">
    <property type="term" value="F:5'-3' RNA exonuclease activity"/>
    <property type="evidence" value="ECO:0007669"/>
    <property type="project" value="TreeGrafter"/>
</dbReference>
<gene>
    <name evidence="2" type="ORF">G4Y79_06790</name>
</gene>
<dbReference type="InterPro" id="IPR003141">
    <property type="entry name" value="Pol/His_phosphatase_N"/>
</dbReference>
<name>A0A7S8EC05_9CHLR</name>
<dbReference type="GO" id="GO:0035312">
    <property type="term" value="F:5'-3' DNA exonuclease activity"/>
    <property type="evidence" value="ECO:0007669"/>
    <property type="project" value="TreeGrafter"/>
</dbReference>
<dbReference type="InterPro" id="IPR016195">
    <property type="entry name" value="Pol/histidinol_Pase-like"/>
</dbReference>
<organism evidence="2 3">
    <name type="scientific">Phototrophicus methaneseepsis</name>
    <dbReference type="NCBI Taxonomy" id="2710758"/>
    <lineage>
        <taxon>Bacteria</taxon>
        <taxon>Bacillati</taxon>
        <taxon>Chloroflexota</taxon>
        <taxon>Candidatus Thermofontia</taxon>
        <taxon>Phototrophicales</taxon>
        <taxon>Phototrophicaceae</taxon>
        <taxon>Phototrophicus</taxon>
    </lineage>
</organism>
<dbReference type="SUPFAM" id="SSF89550">
    <property type="entry name" value="PHP domain-like"/>
    <property type="match status" value="1"/>
</dbReference>
<dbReference type="EMBL" id="CP062983">
    <property type="protein sequence ID" value="QPC84079.1"/>
    <property type="molecule type" value="Genomic_DNA"/>
</dbReference>
<reference evidence="2 3" key="1">
    <citation type="submission" date="2020-02" db="EMBL/GenBank/DDBJ databases">
        <authorList>
            <person name="Zheng R.K."/>
            <person name="Sun C.M."/>
        </authorList>
    </citation>
    <scope>NUCLEOTIDE SEQUENCE [LARGE SCALE GENOMIC DNA]</scope>
    <source>
        <strain evidence="3">rifampicinis</strain>
    </source>
</reference>
<dbReference type="InterPro" id="IPR004013">
    <property type="entry name" value="PHP_dom"/>
</dbReference>
<dbReference type="NCBIfam" id="NF038032">
    <property type="entry name" value="CehA_McbA_metalo"/>
    <property type="match status" value="1"/>
</dbReference>
<dbReference type="KEGG" id="pmet:G4Y79_06790"/>
<accession>A0A7S8EC05</accession>
<keyword evidence="3" id="KW-1185">Reference proteome</keyword>
<dbReference type="RefSeq" id="WP_195172143.1">
    <property type="nucleotide sequence ID" value="NZ_CP062983.1"/>
</dbReference>
<dbReference type="PANTHER" id="PTHR42924:SF3">
    <property type="entry name" value="POLYMERASE_HISTIDINOL PHOSPHATASE N-TERMINAL DOMAIN-CONTAINING PROTEIN"/>
    <property type="match status" value="1"/>
</dbReference>
<dbReference type="PANTHER" id="PTHR42924">
    <property type="entry name" value="EXONUCLEASE"/>
    <property type="match status" value="1"/>
</dbReference>
<evidence type="ECO:0000313" key="2">
    <source>
        <dbReference type="EMBL" id="QPC84079.1"/>
    </source>
</evidence>
<evidence type="ECO:0000313" key="3">
    <source>
        <dbReference type="Proteomes" id="UP000594468"/>
    </source>
</evidence>
<proteinExistence type="predicted"/>
<dbReference type="Gene3D" id="3.20.20.140">
    <property type="entry name" value="Metal-dependent hydrolases"/>
    <property type="match status" value="1"/>
</dbReference>
<dbReference type="AlphaFoldDB" id="A0A7S8EC05"/>
<dbReference type="SMART" id="SM00481">
    <property type="entry name" value="POLIIIAc"/>
    <property type="match status" value="1"/>
</dbReference>
<feature type="domain" description="Polymerase/histidinol phosphatase N-terminal" evidence="1">
    <location>
        <begin position="162"/>
        <end position="225"/>
    </location>
</feature>
<dbReference type="Pfam" id="PF02811">
    <property type="entry name" value="PHP"/>
    <property type="match status" value="1"/>
</dbReference>
<evidence type="ECO:0000259" key="1">
    <source>
        <dbReference type="SMART" id="SM00481"/>
    </source>
</evidence>
<dbReference type="InterPro" id="IPR052018">
    <property type="entry name" value="PHP_domain"/>
</dbReference>
<sequence length="464" mass="51325">MTIKTLILEGKALPEHTKTYLMLPFAMPPGAARVDVAYEYSAAIGSDPQLTGGNTVDIGIFDPRGHTFMSEGFRGWSGSARSAFYISTDDATPGYMPGPLQAGEWHVCLGTYKVADEGCDYRVTVQITLDEAEHIERHFPPRLQLSAQPRPGRRHADGWYKGELHCHTYHSDGDSDPCDVVRKAESLGLDFLAITDHNVLSQQVPLCDVETPLMLIPGMEVTTYHGHWNIWGAGGWIDFRTLSEADMQQAVTQALAQGYFVSCNHPKPYGPEWDYPAVQGFHSIEVWNGPWPFFNEQALAYWEDKLRAGEHYVVVGGSDSHFHQREHPAQLAQPTLYIYCEDDPSPAALLEALKAGHAFITEAPDGPRLTLTCEGAMMGDTLQTAAEFVTVTVHVWGAQQMQVAFCGSDGVIAQLDIPSEDWQHTLAVDVRQTPYIRAQLVTTGVTDQVIHALTNPIYLKSLTE</sequence>
<protein>
    <submittedName>
        <fullName evidence="2">PHP domain-containing protein</fullName>
    </submittedName>
</protein>